<dbReference type="EMBL" id="BPQG01000081">
    <property type="protein sequence ID" value="GJD46568.1"/>
    <property type="molecule type" value="Genomic_DNA"/>
</dbReference>
<name>A0ABQ4QMT0_9HYPH</name>
<dbReference type="Proteomes" id="UP001055117">
    <property type="component" value="Unassembled WGS sequence"/>
</dbReference>
<comment type="caution">
    <text evidence="1">The sequence shown here is derived from an EMBL/GenBank/DDBJ whole genome shotgun (WGS) entry which is preliminary data.</text>
</comment>
<protein>
    <recommendedName>
        <fullName evidence="3">Small CPxCG-related zinc finger protein</fullName>
    </recommendedName>
</protein>
<sequence length="93" mass="10121">MARREREIGDGEVTCLSCGWVSYAVTRAEAESEVVRMRAYLATLSAEDRRGWSAEGPSVSKYVCQNCAGSTFRPARAEDCPDGATVNAVIWEG</sequence>
<dbReference type="RefSeq" id="WP_238272970.1">
    <property type="nucleotide sequence ID" value="NZ_BPQG01000081.1"/>
</dbReference>
<organism evidence="1 2">
    <name type="scientific">Methylobacterium cerastii</name>
    <dbReference type="NCBI Taxonomy" id="932741"/>
    <lineage>
        <taxon>Bacteria</taxon>
        <taxon>Pseudomonadati</taxon>
        <taxon>Pseudomonadota</taxon>
        <taxon>Alphaproteobacteria</taxon>
        <taxon>Hyphomicrobiales</taxon>
        <taxon>Methylobacteriaceae</taxon>
        <taxon>Methylobacterium</taxon>
    </lineage>
</organism>
<keyword evidence="2" id="KW-1185">Reference proteome</keyword>
<gene>
    <name evidence="1" type="ORF">AFCDBAGC_4450</name>
</gene>
<accession>A0ABQ4QMT0</accession>
<evidence type="ECO:0008006" key="3">
    <source>
        <dbReference type="Google" id="ProtNLM"/>
    </source>
</evidence>
<reference evidence="1 2" key="1">
    <citation type="journal article" date="2021" name="Front. Microbiol.">
        <title>Comprehensive Comparative Genomics and Phenotyping of Methylobacterium Species.</title>
        <authorList>
            <person name="Alessa O."/>
            <person name="Ogura Y."/>
            <person name="Fujitani Y."/>
            <person name="Takami H."/>
            <person name="Hayashi T."/>
            <person name="Sahin N."/>
            <person name="Tani A."/>
        </authorList>
    </citation>
    <scope>NUCLEOTIDE SEQUENCE [LARGE SCALE GENOMIC DNA]</scope>
    <source>
        <strain evidence="1 2">DSM 23679</strain>
    </source>
</reference>
<proteinExistence type="predicted"/>
<evidence type="ECO:0000313" key="1">
    <source>
        <dbReference type="EMBL" id="GJD46568.1"/>
    </source>
</evidence>
<evidence type="ECO:0000313" key="2">
    <source>
        <dbReference type="Proteomes" id="UP001055117"/>
    </source>
</evidence>